<dbReference type="GO" id="GO:0004516">
    <property type="term" value="F:nicotinate phosphoribosyltransferase activity"/>
    <property type="evidence" value="ECO:0007669"/>
    <property type="project" value="UniProtKB-EC"/>
</dbReference>
<keyword evidence="12" id="KW-1185">Reference proteome</keyword>
<evidence type="ECO:0000256" key="3">
    <source>
        <dbReference type="ARBA" id="ARBA00013236"/>
    </source>
</evidence>
<dbReference type="InterPro" id="IPR007229">
    <property type="entry name" value="Nic_PRibTrfase-Fam"/>
</dbReference>
<keyword evidence="5" id="KW-0436">Ligase</keyword>
<evidence type="ECO:0000256" key="8">
    <source>
        <dbReference type="SAM" id="MobiDB-lite"/>
    </source>
</evidence>
<dbReference type="FunFam" id="3.20.140.10:FF:000014">
    <property type="entry name" value="Nicotinate phosphoribosyltransferase"/>
    <property type="match status" value="1"/>
</dbReference>
<organism evidence="11 12">
    <name type="scientific">Elaphomyces granulatus</name>
    <dbReference type="NCBI Taxonomy" id="519963"/>
    <lineage>
        <taxon>Eukaryota</taxon>
        <taxon>Fungi</taxon>
        <taxon>Dikarya</taxon>
        <taxon>Ascomycota</taxon>
        <taxon>Pezizomycotina</taxon>
        <taxon>Eurotiomycetes</taxon>
        <taxon>Eurotiomycetidae</taxon>
        <taxon>Eurotiales</taxon>
        <taxon>Elaphomycetaceae</taxon>
        <taxon>Elaphomyces</taxon>
    </lineage>
</organism>
<proteinExistence type="inferred from homology"/>
<dbReference type="InterPro" id="IPR036068">
    <property type="entry name" value="Nicotinate_pribotase-like_C"/>
</dbReference>
<evidence type="ECO:0000259" key="10">
    <source>
        <dbReference type="Pfam" id="PF17767"/>
    </source>
</evidence>
<dbReference type="Proteomes" id="UP000243515">
    <property type="component" value="Unassembled WGS sequence"/>
</dbReference>
<dbReference type="SUPFAM" id="SSF51690">
    <property type="entry name" value="Nicotinate/Quinolinate PRTase C-terminal domain-like"/>
    <property type="match status" value="1"/>
</dbReference>
<evidence type="ECO:0000313" key="12">
    <source>
        <dbReference type="Proteomes" id="UP000243515"/>
    </source>
</evidence>
<dbReference type="PANTHER" id="PTHR11098:SF1">
    <property type="entry name" value="NICOTINATE PHOSPHORIBOSYLTRANSFERASE"/>
    <property type="match status" value="1"/>
</dbReference>
<protein>
    <recommendedName>
        <fullName evidence="3">nicotinate phosphoribosyltransferase</fullName>
        <ecNumber evidence="3">6.3.4.21</ecNumber>
    </recommendedName>
</protein>
<dbReference type="SUPFAM" id="SSF54675">
    <property type="entry name" value="Nicotinate/Quinolinate PRTase N-terminal domain-like"/>
    <property type="match status" value="1"/>
</dbReference>
<evidence type="ECO:0000256" key="2">
    <source>
        <dbReference type="ARBA" id="ARBA00010897"/>
    </source>
</evidence>
<keyword evidence="6" id="KW-0662">Pyridine nucleotide biosynthesis</keyword>
<feature type="domain" description="Nicotinate/nicotinamide phosphoribosyltransferase" evidence="9">
    <location>
        <begin position="334"/>
        <end position="460"/>
    </location>
</feature>
<dbReference type="GO" id="GO:0005829">
    <property type="term" value="C:cytosol"/>
    <property type="evidence" value="ECO:0007669"/>
    <property type="project" value="TreeGrafter"/>
</dbReference>
<dbReference type="GO" id="GO:0005634">
    <property type="term" value="C:nucleus"/>
    <property type="evidence" value="ECO:0007669"/>
    <property type="project" value="EnsemblFungi"/>
</dbReference>
<dbReference type="InterPro" id="IPR040727">
    <property type="entry name" value="NAPRTase_N"/>
</dbReference>
<comment type="pathway">
    <text evidence="1">Cofactor biosynthesis; NAD(+) biosynthesis; nicotinate D-ribonucleotide from nicotinate: step 1/1.</text>
</comment>
<comment type="catalytic activity">
    <reaction evidence="7">
        <text>5-phospho-alpha-D-ribose 1-diphosphate + nicotinate + ATP + H2O = nicotinate beta-D-ribonucleotide + ADP + phosphate + diphosphate</text>
        <dbReference type="Rhea" id="RHEA:36163"/>
        <dbReference type="ChEBI" id="CHEBI:15377"/>
        <dbReference type="ChEBI" id="CHEBI:30616"/>
        <dbReference type="ChEBI" id="CHEBI:32544"/>
        <dbReference type="ChEBI" id="CHEBI:33019"/>
        <dbReference type="ChEBI" id="CHEBI:43474"/>
        <dbReference type="ChEBI" id="CHEBI:57502"/>
        <dbReference type="ChEBI" id="CHEBI:58017"/>
        <dbReference type="ChEBI" id="CHEBI:456216"/>
        <dbReference type="EC" id="6.3.4.21"/>
    </reaction>
</comment>
<dbReference type="AlphaFoldDB" id="A0A232LQG8"/>
<dbReference type="EMBL" id="NPHW01005782">
    <property type="protein sequence ID" value="OXV06406.1"/>
    <property type="molecule type" value="Genomic_DNA"/>
</dbReference>
<comment type="caution">
    <text evidence="11">The sequence shown here is derived from an EMBL/GenBank/DDBJ whole genome shotgun (WGS) entry which is preliminary data.</text>
</comment>
<name>A0A232LQG8_9EURO</name>
<feature type="compositionally biased region" description="Pro residues" evidence="8">
    <location>
        <begin position="312"/>
        <end position="323"/>
    </location>
</feature>
<reference evidence="11 12" key="1">
    <citation type="journal article" date="2015" name="Environ. Microbiol.">
        <title>Metagenome sequence of Elaphomyces granulatus from sporocarp tissue reveals Ascomycota ectomycorrhizal fingerprints of genome expansion and a Proteobacteria-rich microbiome.</title>
        <authorList>
            <person name="Quandt C.A."/>
            <person name="Kohler A."/>
            <person name="Hesse C.N."/>
            <person name="Sharpton T.J."/>
            <person name="Martin F."/>
            <person name="Spatafora J.W."/>
        </authorList>
    </citation>
    <scope>NUCLEOTIDE SEQUENCE [LARGE SCALE GENOMIC DNA]</scope>
    <source>
        <strain evidence="11 12">OSC145934</strain>
    </source>
</reference>
<evidence type="ECO:0000256" key="1">
    <source>
        <dbReference type="ARBA" id="ARBA00004952"/>
    </source>
</evidence>
<evidence type="ECO:0000256" key="6">
    <source>
        <dbReference type="ARBA" id="ARBA00022642"/>
    </source>
</evidence>
<dbReference type="PIRSF" id="PIRSF000484">
    <property type="entry name" value="NAPRT"/>
    <property type="match status" value="1"/>
</dbReference>
<evidence type="ECO:0000259" key="9">
    <source>
        <dbReference type="Pfam" id="PF04095"/>
    </source>
</evidence>
<dbReference type="Gene3D" id="3.20.140.10">
    <property type="entry name" value="nicotinate phosphoribosyltransferase"/>
    <property type="match status" value="1"/>
</dbReference>
<evidence type="ECO:0000256" key="7">
    <source>
        <dbReference type="ARBA" id="ARBA00048668"/>
    </source>
</evidence>
<dbReference type="GO" id="GO:0031509">
    <property type="term" value="P:subtelomeric heterochromatin formation"/>
    <property type="evidence" value="ECO:0007669"/>
    <property type="project" value="EnsemblFungi"/>
</dbReference>
<feature type="domain" description="Nicotinate phosphoribosyltransferase N-terminal" evidence="10">
    <location>
        <begin position="17"/>
        <end position="147"/>
    </location>
</feature>
<dbReference type="Pfam" id="PF04095">
    <property type="entry name" value="NAPRTase"/>
    <property type="match status" value="2"/>
</dbReference>
<dbReference type="UniPathway" id="UPA00253">
    <property type="reaction ID" value="UER00457"/>
</dbReference>
<keyword evidence="4" id="KW-0597">Phosphoprotein</keyword>
<dbReference type="InterPro" id="IPR041525">
    <property type="entry name" value="N/Namide_PRibTrfase"/>
</dbReference>
<dbReference type="EC" id="6.3.4.21" evidence="3"/>
<evidence type="ECO:0000313" key="11">
    <source>
        <dbReference type="EMBL" id="OXV06406.1"/>
    </source>
</evidence>
<accession>A0A232LQG8</accession>
<dbReference type="GO" id="GO:0000183">
    <property type="term" value="P:rDNA heterochromatin formation"/>
    <property type="evidence" value="ECO:0007669"/>
    <property type="project" value="EnsemblFungi"/>
</dbReference>
<evidence type="ECO:0000256" key="5">
    <source>
        <dbReference type="ARBA" id="ARBA00022598"/>
    </source>
</evidence>
<dbReference type="GO" id="GO:0019358">
    <property type="term" value="P:nicotinate nucleotide salvage"/>
    <property type="evidence" value="ECO:0007669"/>
    <property type="project" value="EnsemblFungi"/>
</dbReference>
<feature type="region of interest" description="Disordered" evidence="8">
    <location>
        <begin position="302"/>
        <end position="331"/>
    </location>
</feature>
<dbReference type="GO" id="GO:0000781">
    <property type="term" value="C:chromosome, telomeric region"/>
    <property type="evidence" value="ECO:0007669"/>
    <property type="project" value="GOC"/>
</dbReference>
<comment type="similarity">
    <text evidence="2">Belongs to the NAPRTase family.</text>
</comment>
<dbReference type="PANTHER" id="PTHR11098">
    <property type="entry name" value="NICOTINATE PHOSPHORIBOSYLTRANSFERASE"/>
    <property type="match status" value="1"/>
</dbReference>
<dbReference type="Pfam" id="PF17767">
    <property type="entry name" value="NAPRTase_N"/>
    <property type="match status" value="1"/>
</dbReference>
<feature type="domain" description="Nicotinate/nicotinamide phosphoribosyltransferase" evidence="9">
    <location>
        <begin position="181"/>
        <end position="293"/>
    </location>
</feature>
<dbReference type="OrthoDB" id="193380at2759"/>
<gene>
    <name evidence="11" type="ORF">Egran_05827</name>
</gene>
<feature type="compositionally biased region" description="Low complexity" evidence="8">
    <location>
        <begin position="302"/>
        <end position="311"/>
    </location>
</feature>
<sequence>MDQETSPVYPEGLFSLLDTDLYKLTMQCAVLKYFPEVSVTYGFTNRTPDMKLSRVAYKWLLEQIRRLANIGVTAEELRFLQTTCTYFNEAYLRYLGSFRLKPAEQITITFRPVQDTGSDDDLGDIEYSIKGLWVETILYEIPLLALTSEAYFRFCDQDWNYDSQEERAYRKGCCLLQNGCLFSEFGSRRRRDYHTHDLVMRGLCRAAEEARRSRWEGTFSGTSNVHFAMKYGVNPIGTVAHEWYMAIAACTNDYRSANELGLRYWLGCFGEGVLGIALTDTFGTPAFFDAFKNPIPDYTLPSASSTTIRSTPPSPARTEPPIPTHIQNGGNPTSKTYAQAFQGIRQDSGDPAYFVKMARDFYDKEGIKDKKTVVFSDSLNVELCLEYKAIAEEAGFQPVFGVGTFFTNDFNRKFDGKKSLPLNIVIKISSAGGRPAVKLSDNMGKNTGDKSVVQDVKKSLGYIEHTWEKGDNVLCRE</sequence>
<dbReference type="GO" id="GO:0034355">
    <property type="term" value="P:NAD+ biosynthetic process via the salvage pathway"/>
    <property type="evidence" value="ECO:0007669"/>
    <property type="project" value="TreeGrafter"/>
</dbReference>
<evidence type="ECO:0000256" key="4">
    <source>
        <dbReference type="ARBA" id="ARBA00022553"/>
    </source>
</evidence>